<dbReference type="InterPro" id="IPR027065">
    <property type="entry name" value="Lon_Prtase"/>
</dbReference>
<dbReference type="InterPro" id="IPR014721">
    <property type="entry name" value="Ribsml_uS5_D2-typ_fold_subgr"/>
</dbReference>
<dbReference type="EMBL" id="AP017470">
    <property type="protein sequence ID" value="BBB31971.1"/>
    <property type="molecule type" value="Genomic_DNA"/>
</dbReference>
<feature type="active site" evidence="2">
    <location>
        <position position="652"/>
    </location>
</feature>
<dbReference type="GO" id="GO:0004252">
    <property type="term" value="F:serine-type endopeptidase activity"/>
    <property type="evidence" value="ECO:0007669"/>
    <property type="project" value="UniProtKB-UniRule"/>
</dbReference>
<dbReference type="GO" id="GO:0030163">
    <property type="term" value="P:protein catabolic process"/>
    <property type="evidence" value="ECO:0007669"/>
    <property type="project" value="InterPro"/>
</dbReference>
<evidence type="ECO:0000259" key="3">
    <source>
        <dbReference type="PROSITE" id="PS51786"/>
    </source>
</evidence>
<dbReference type="SUPFAM" id="SSF52540">
    <property type="entry name" value="P-loop containing nucleoside triphosphate hydrolases"/>
    <property type="match status" value="1"/>
</dbReference>
<keyword evidence="2" id="KW-0720">Serine protease</keyword>
<dbReference type="Gene3D" id="3.30.230.10">
    <property type="match status" value="1"/>
</dbReference>
<dbReference type="Gene3D" id="3.40.50.300">
    <property type="entry name" value="P-loop containing nucleotide triphosphate hydrolases"/>
    <property type="match status" value="2"/>
</dbReference>
<dbReference type="SUPFAM" id="SSF54211">
    <property type="entry name" value="Ribosomal protein S5 domain 2-like"/>
    <property type="match status" value="1"/>
</dbReference>
<dbReference type="RefSeq" id="WP_201328303.1">
    <property type="nucleotide sequence ID" value="NZ_AP017470.1"/>
</dbReference>
<name>A0A7R6PMS6_9BACT</name>
<sequence length="787" mass="88993">MEKLTPKNLKWTISSKKLNFNTTDDITPTREIIGQPKAMKALEFGLSMDAPGYNIFVTGLSGTGKMTTIKTFLDKFATGKKTPQDLCYVQNFKNKLQPKLIKLQPGKGKKFVSEMEKFKKELATTLPKIFESNEYKEGSKKIVSKCNELENKLLLEFEKETAKKGFKVVKIEGGVKADVYPVINNKVYPIDSVRNLVAEGKLKEKDLQKILKVREELIDKLQYIYSKIEENQEKLHAELLKFNKQAVIPTVEKFLLKVIEKVGKEIEEYTKDILNYFENNFYQLLDSIMDEEKENLSLKLEDFSVNLIVDNGNLNGAPIVTEISPSKQNLFGTIDSHLSFGKEQVVNFMDIRPGSILKANGGYLVLNANDIFQEGVDVWVKLKRTLKNSLLEIEKAEQTFLHTVSLKPEPVPISLKVIILGDEKIYYTLYKMDDEFKKIFKVLSEFSPVIDINDKNLEDYLRVLKKIIDEEKLLPFSKKAILQILNESVRLSGDREKFTARFHLIADIMREASFVARSKDSQIVNEKHVEEAVFNKIHRYNLFEEEILEEINNGFIMVDTEGEKVGVINGLSVYDYEFHSFGKPTRITAQVALGDNGIVNIEREAELSGSIHDKGVLILQGYLQGKYGKDFPLSINASITFEQSYGGVDGDSASSTELYVLLSAIGDIPLKQNIAVTGSINQHGEIQPVGGINQKIEGFFKVCRERGLTGDQGVIIPYQNVRNLNLCPTVINAVKKGKFHIYAIKTVDEGIEILTGLKAGDINNPDSVHGIVYNKLKNFAEKMKNYN</sequence>
<evidence type="ECO:0000256" key="1">
    <source>
        <dbReference type="ARBA" id="ARBA00022670"/>
    </source>
</evidence>
<dbReference type="InterPro" id="IPR020568">
    <property type="entry name" value="Ribosomal_Su5_D2-typ_SF"/>
</dbReference>
<dbReference type="GO" id="GO:0005524">
    <property type="term" value="F:ATP binding"/>
    <property type="evidence" value="ECO:0007669"/>
    <property type="project" value="InterPro"/>
</dbReference>
<keyword evidence="1 2" id="KW-0645">Protease</keyword>
<evidence type="ECO:0000313" key="5">
    <source>
        <dbReference type="Proteomes" id="UP000595564"/>
    </source>
</evidence>
<dbReference type="Gene3D" id="1.10.8.60">
    <property type="match status" value="1"/>
</dbReference>
<dbReference type="AlphaFoldDB" id="A0A7R6PMS6"/>
<dbReference type="Pfam" id="PF20437">
    <property type="entry name" value="LonC_helical"/>
    <property type="match status" value="1"/>
</dbReference>
<gene>
    <name evidence="4" type="ORF">TTHT_0355</name>
</gene>
<dbReference type="EC" id="3.4.21.53" evidence="2"/>
<dbReference type="InterPro" id="IPR008269">
    <property type="entry name" value="Lon_proteolytic"/>
</dbReference>
<evidence type="ECO:0000256" key="2">
    <source>
        <dbReference type="PROSITE-ProRule" id="PRU01122"/>
    </source>
</evidence>
<dbReference type="InterPro" id="IPR041699">
    <property type="entry name" value="AAA_32"/>
</dbReference>
<proteinExistence type="inferred from homology"/>
<evidence type="ECO:0000313" key="4">
    <source>
        <dbReference type="EMBL" id="BBB31971.1"/>
    </source>
</evidence>
<dbReference type="PROSITE" id="PS51786">
    <property type="entry name" value="LON_PROTEOLYTIC"/>
    <property type="match status" value="1"/>
</dbReference>
<dbReference type="GO" id="GO:0004176">
    <property type="term" value="F:ATP-dependent peptidase activity"/>
    <property type="evidence" value="ECO:0007669"/>
    <property type="project" value="UniProtKB-UniRule"/>
</dbReference>
<dbReference type="Pfam" id="PF05362">
    <property type="entry name" value="Lon_C"/>
    <property type="match status" value="1"/>
</dbReference>
<reference evidence="4 5" key="1">
    <citation type="journal article" date="2012" name="Extremophiles">
        <title>Thermotomaculum hydrothermale gen. nov., sp. nov., a novel heterotrophic thermophile within the phylum Acidobacteria from a deep-sea hydrothermal vent chimney in the Southern Okinawa Trough.</title>
        <authorList>
            <person name="Izumi H."/>
            <person name="Nunoura T."/>
            <person name="Miyazaki M."/>
            <person name="Mino S."/>
            <person name="Toki T."/>
            <person name="Takai K."/>
            <person name="Sako Y."/>
            <person name="Sawabe T."/>
            <person name="Nakagawa S."/>
        </authorList>
    </citation>
    <scope>NUCLEOTIDE SEQUENCE [LARGE SCALE GENOMIC DNA]</scope>
    <source>
        <strain evidence="4 5">AC55</strain>
    </source>
</reference>
<protein>
    <recommendedName>
        <fullName evidence="2">endopeptidase La</fullName>
        <ecNumber evidence="2">3.4.21.53</ecNumber>
    </recommendedName>
</protein>
<dbReference type="InterPro" id="IPR046844">
    <property type="entry name" value="Lon-like_helical"/>
</dbReference>
<feature type="domain" description="Lon proteolytic" evidence="3">
    <location>
        <begin position="562"/>
        <end position="757"/>
    </location>
</feature>
<dbReference type="InterPro" id="IPR027417">
    <property type="entry name" value="P-loop_NTPase"/>
</dbReference>
<keyword evidence="2 4" id="KW-0378">Hydrolase</keyword>
<comment type="catalytic activity">
    <reaction evidence="2">
        <text>Hydrolysis of proteins in presence of ATP.</text>
        <dbReference type="EC" id="3.4.21.53"/>
    </reaction>
</comment>
<dbReference type="PRINTS" id="PR00830">
    <property type="entry name" value="ENDOLAPTASE"/>
</dbReference>
<dbReference type="Proteomes" id="UP000595564">
    <property type="component" value="Chromosome"/>
</dbReference>
<comment type="similarity">
    <text evidence="2">Belongs to the peptidase S16 family.</text>
</comment>
<keyword evidence="5" id="KW-1185">Reference proteome</keyword>
<dbReference type="PANTHER" id="PTHR10046">
    <property type="entry name" value="ATP DEPENDENT LON PROTEASE FAMILY MEMBER"/>
    <property type="match status" value="1"/>
</dbReference>
<dbReference type="GO" id="GO:0006508">
    <property type="term" value="P:proteolysis"/>
    <property type="evidence" value="ECO:0007669"/>
    <property type="project" value="UniProtKB-KW"/>
</dbReference>
<feature type="active site" evidence="2">
    <location>
        <position position="695"/>
    </location>
</feature>
<accession>A0A7R6PMS6</accession>
<dbReference type="KEGG" id="thyd:TTHT_0355"/>
<dbReference type="Pfam" id="PF20436">
    <property type="entry name" value="LonB_AAA-LID"/>
    <property type="match status" value="1"/>
</dbReference>
<organism evidence="4 5">
    <name type="scientific">Thermotomaculum hydrothermale</name>
    <dbReference type="NCBI Taxonomy" id="981385"/>
    <lineage>
        <taxon>Bacteria</taxon>
        <taxon>Pseudomonadati</taxon>
        <taxon>Acidobacteriota</taxon>
        <taxon>Holophagae</taxon>
        <taxon>Thermotomaculales</taxon>
        <taxon>Thermotomaculaceae</taxon>
        <taxon>Thermotomaculum</taxon>
    </lineage>
</organism>
<dbReference type="InterPro" id="IPR046843">
    <property type="entry name" value="LonB_AAA-LID"/>
</dbReference>
<dbReference type="Pfam" id="PF13654">
    <property type="entry name" value="AAA_32"/>
    <property type="match status" value="1"/>
</dbReference>